<dbReference type="PANTHER" id="PTHR21071">
    <property type="entry name" value="UDP-N-ACETYLENOLPYRUVOYLGLUCOSAMINE REDUCTASE"/>
    <property type="match status" value="1"/>
</dbReference>
<keyword evidence="7 16" id="KW-0285">Flavoprotein</keyword>
<accession>A0A0G1FKT4</accession>
<comment type="caution">
    <text evidence="18">The sequence shown here is derived from an EMBL/GenBank/DDBJ whole genome shotgun (WGS) entry which is preliminary data.</text>
</comment>
<evidence type="ECO:0000259" key="17">
    <source>
        <dbReference type="PROSITE" id="PS51387"/>
    </source>
</evidence>
<keyword evidence="10 16" id="KW-0133">Cell shape</keyword>
<evidence type="ECO:0000256" key="13">
    <source>
        <dbReference type="ARBA" id="ARBA00023306"/>
    </source>
</evidence>
<evidence type="ECO:0000256" key="2">
    <source>
        <dbReference type="ARBA" id="ARBA00003921"/>
    </source>
</evidence>
<reference evidence="18 19" key="1">
    <citation type="journal article" date="2015" name="Nature">
        <title>rRNA introns, odd ribosomes, and small enigmatic genomes across a large radiation of phyla.</title>
        <authorList>
            <person name="Brown C.T."/>
            <person name="Hug L.A."/>
            <person name="Thomas B.C."/>
            <person name="Sharon I."/>
            <person name="Castelle C.J."/>
            <person name="Singh A."/>
            <person name="Wilkins M.J."/>
            <person name="Williams K.H."/>
            <person name="Banfield J.F."/>
        </authorList>
    </citation>
    <scope>NUCLEOTIDE SEQUENCE [LARGE SCALE GENOMIC DNA]</scope>
</reference>
<dbReference type="GO" id="GO:0009252">
    <property type="term" value="P:peptidoglycan biosynthetic process"/>
    <property type="evidence" value="ECO:0007669"/>
    <property type="project" value="UniProtKB-UniRule"/>
</dbReference>
<dbReference type="HAMAP" id="MF_00037">
    <property type="entry name" value="MurB"/>
    <property type="match status" value="1"/>
</dbReference>
<dbReference type="InterPro" id="IPR003170">
    <property type="entry name" value="MurB"/>
</dbReference>
<evidence type="ECO:0000256" key="5">
    <source>
        <dbReference type="ARBA" id="ARBA00022490"/>
    </source>
</evidence>
<keyword evidence="9 16" id="KW-0521">NADP</keyword>
<dbReference type="GO" id="GO:0071555">
    <property type="term" value="P:cell wall organization"/>
    <property type="evidence" value="ECO:0007669"/>
    <property type="project" value="UniProtKB-KW"/>
</dbReference>
<dbReference type="PATRIC" id="fig|1618446.3.peg.369"/>
<evidence type="ECO:0000256" key="4">
    <source>
        <dbReference type="ARBA" id="ARBA00004752"/>
    </source>
</evidence>
<keyword evidence="6 16" id="KW-0132">Cell division</keyword>
<evidence type="ECO:0000256" key="12">
    <source>
        <dbReference type="ARBA" id="ARBA00023002"/>
    </source>
</evidence>
<dbReference type="PROSITE" id="PS51387">
    <property type="entry name" value="FAD_PCMH"/>
    <property type="match status" value="1"/>
</dbReference>
<dbReference type="SUPFAM" id="SSF56176">
    <property type="entry name" value="FAD-binding/transporter-associated domain-like"/>
    <property type="match status" value="1"/>
</dbReference>
<dbReference type="GO" id="GO:0071949">
    <property type="term" value="F:FAD binding"/>
    <property type="evidence" value="ECO:0007669"/>
    <property type="project" value="InterPro"/>
</dbReference>
<feature type="active site" evidence="16">
    <location>
        <position position="319"/>
    </location>
</feature>
<evidence type="ECO:0000256" key="6">
    <source>
        <dbReference type="ARBA" id="ARBA00022618"/>
    </source>
</evidence>
<dbReference type="Gene3D" id="3.30.465.10">
    <property type="match status" value="1"/>
</dbReference>
<dbReference type="Gene3D" id="3.90.78.10">
    <property type="entry name" value="UDP-N-acetylenolpyruvoylglucosamine reductase, C-terminal domain"/>
    <property type="match status" value="1"/>
</dbReference>
<dbReference type="UniPathway" id="UPA00219"/>
<organism evidence="18 19">
    <name type="scientific">Candidatus Gottesmanbacteria bacterium GW2011_GWB1_43_11</name>
    <dbReference type="NCBI Taxonomy" id="1618446"/>
    <lineage>
        <taxon>Bacteria</taxon>
        <taxon>Candidatus Gottesmaniibacteriota</taxon>
    </lineage>
</organism>
<keyword evidence="8 16" id="KW-0274">FAD</keyword>
<dbReference type="PANTHER" id="PTHR21071:SF4">
    <property type="entry name" value="UDP-N-ACETYLENOLPYRUVOYLGLUCOSAMINE REDUCTASE"/>
    <property type="match status" value="1"/>
</dbReference>
<comment type="subcellular location">
    <subcellularLocation>
        <location evidence="3 16">Cytoplasm</location>
    </subcellularLocation>
</comment>
<dbReference type="Pfam" id="PF02873">
    <property type="entry name" value="MurB_C"/>
    <property type="match status" value="1"/>
</dbReference>
<dbReference type="GO" id="GO:0008762">
    <property type="term" value="F:UDP-N-acetylmuramate dehydrogenase activity"/>
    <property type="evidence" value="ECO:0007669"/>
    <property type="project" value="UniProtKB-UniRule"/>
</dbReference>
<dbReference type="Proteomes" id="UP000034050">
    <property type="component" value="Unassembled WGS sequence"/>
</dbReference>
<evidence type="ECO:0000313" key="18">
    <source>
        <dbReference type="EMBL" id="KKS87523.1"/>
    </source>
</evidence>
<keyword evidence="13 16" id="KW-0131">Cell cycle</keyword>
<comment type="caution">
    <text evidence="16">Lacks conserved residue(s) required for the propagation of feature annotation.</text>
</comment>
<sequence>MEIFELFKDKLGDKVKTNEPLARYTTLKIGGPAEYFYVASTTSEVLKAVSTAKTAKIRFLILGGGSNVVISDRGIKGLVVRNESRNIAVVKRIGKVAKGKMNVSQALVEVDAGVLMNQLVRFTCDEGLSGLERHLGLPGTVGGALYMNSKWTKPPTYVGDVVSTAKVLDREGNMKIVDKKYFDFAYDQSILQKTHETVLSVIFLLTVADKKSLWETAQSSMEYRKATQPMGVSTAGCTFRNIPLSDALRLATPNNTTSAGFLVDQVGLKNFQIGQAKFSDKHANFILNLGGATASQVKGLIDEAKKRVLEKFQVNIEPEIVLLGEFK</sequence>
<dbReference type="Pfam" id="PF01565">
    <property type="entry name" value="FAD_binding_4"/>
    <property type="match status" value="1"/>
</dbReference>
<evidence type="ECO:0000256" key="10">
    <source>
        <dbReference type="ARBA" id="ARBA00022960"/>
    </source>
</evidence>
<keyword evidence="5 16" id="KW-0963">Cytoplasm</keyword>
<evidence type="ECO:0000256" key="11">
    <source>
        <dbReference type="ARBA" id="ARBA00022984"/>
    </source>
</evidence>
<dbReference type="EC" id="1.3.1.98" evidence="16"/>
<protein>
    <recommendedName>
        <fullName evidence="16">UDP-N-acetylenolpyruvoylglucosamine reductase</fullName>
        <ecNumber evidence="16">1.3.1.98</ecNumber>
    </recommendedName>
    <alternativeName>
        <fullName evidence="16">UDP-N-acetylmuramate dehydrogenase</fullName>
    </alternativeName>
</protein>
<evidence type="ECO:0000256" key="1">
    <source>
        <dbReference type="ARBA" id="ARBA00001974"/>
    </source>
</evidence>
<dbReference type="InterPro" id="IPR016166">
    <property type="entry name" value="FAD-bd_PCMH"/>
</dbReference>
<evidence type="ECO:0000256" key="7">
    <source>
        <dbReference type="ARBA" id="ARBA00022630"/>
    </source>
</evidence>
<dbReference type="STRING" id="1618446.UV61_C0002G0244"/>
<proteinExistence type="inferred from homology"/>
<evidence type="ECO:0000256" key="15">
    <source>
        <dbReference type="ARBA" id="ARBA00048914"/>
    </source>
</evidence>
<dbReference type="SUPFAM" id="SSF56194">
    <property type="entry name" value="Uridine diphospho-N-Acetylenolpyruvylglucosamine reductase, MurB, C-terminal domain"/>
    <property type="match status" value="1"/>
</dbReference>
<dbReference type="EMBL" id="LCFD01000002">
    <property type="protein sequence ID" value="KKS87523.1"/>
    <property type="molecule type" value="Genomic_DNA"/>
</dbReference>
<dbReference type="NCBIfam" id="TIGR00179">
    <property type="entry name" value="murB"/>
    <property type="match status" value="1"/>
</dbReference>
<evidence type="ECO:0000256" key="14">
    <source>
        <dbReference type="ARBA" id="ARBA00023316"/>
    </source>
</evidence>
<evidence type="ECO:0000256" key="9">
    <source>
        <dbReference type="ARBA" id="ARBA00022857"/>
    </source>
</evidence>
<dbReference type="GO" id="GO:0005829">
    <property type="term" value="C:cytosol"/>
    <property type="evidence" value="ECO:0007669"/>
    <property type="project" value="TreeGrafter"/>
</dbReference>
<keyword evidence="14 16" id="KW-0961">Cell wall biogenesis/degradation</keyword>
<evidence type="ECO:0000256" key="3">
    <source>
        <dbReference type="ARBA" id="ARBA00004496"/>
    </source>
</evidence>
<keyword evidence="11 16" id="KW-0573">Peptidoglycan synthesis</keyword>
<dbReference type="GO" id="GO:0051301">
    <property type="term" value="P:cell division"/>
    <property type="evidence" value="ECO:0007669"/>
    <property type="project" value="UniProtKB-KW"/>
</dbReference>
<evidence type="ECO:0000313" key="19">
    <source>
        <dbReference type="Proteomes" id="UP000034050"/>
    </source>
</evidence>
<comment type="function">
    <text evidence="2 16">Cell wall formation.</text>
</comment>
<dbReference type="AlphaFoldDB" id="A0A0G1FKT4"/>
<gene>
    <name evidence="16" type="primary">murB</name>
    <name evidence="18" type="ORF">UV61_C0002G0244</name>
</gene>
<comment type="pathway">
    <text evidence="4 16">Cell wall biogenesis; peptidoglycan biosynthesis.</text>
</comment>
<keyword evidence="12 16" id="KW-0560">Oxidoreductase</keyword>
<feature type="active site" description="Proton donor" evidence="16">
    <location>
        <position position="237"/>
    </location>
</feature>
<dbReference type="Gene3D" id="3.30.43.10">
    <property type="entry name" value="Uridine Diphospho-n-acetylenolpyruvylglucosamine Reductase, domain 2"/>
    <property type="match status" value="1"/>
</dbReference>
<comment type="catalytic activity">
    <reaction evidence="15 16">
        <text>UDP-N-acetyl-alpha-D-muramate + NADP(+) = UDP-N-acetyl-3-O-(1-carboxyvinyl)-alpha-D-glucosamine + NADPH + H(+)</text>
        <dbReference type="Rhea" id="RHEA:12248"/>
        <dbReference type="ChEBI" id="CHEBI:15378"/>
        <dbReference type="ChEBI" id="CHEBI:57783"/>
        <dbReference type="ChEBI" id="CHEBI:58349"/>
        <dbReference type="ChEBI" id="CHEBI:68483"/>
        <dbReference type="ChEBI" id="CHEBI:70757"/>
        <dbReference type="EC" id="1.3.1.98"/>
    </reaction>
</comment>
<comment type="cofactor">
    <cofactor evidence="1 16">
        <name>FAD</name>
        <dbReference type="ChEBI" id="CHEBI:57692"/>
    </cofactor>
</comment>
<evidence type="ECO:0000256" key="16">
    <source>
        <dbReference type="HAMAP-Rule" id="MF_00037"/>
    </source>
</evidence>
<dbReference type="InterPro" id="IPR011601">
    <property type="entry name" value="MurB_C"/>
</dbReference>
<comment type="similarity">
    <text evidence="16">Belongs to the MurB family.</text>
</comment>
<dbReference type="InterPro" id="IPR016169">
    <property type="entry name" value="FAD-bd_PCMH_sub2"/>
</dbReference>
<dbReference type="InterPro" id="IPR036635">
    <property type="entry name" value="MurB_C_sf"/>
</dbReference>
<evidence type="ECO:0000256" key="8">
    <source>
        <dbReference type="ARBA" id="ARBA00022827"/>
    </source>
</evidence>
<dbReference type="InterPro" id="IPR006094">
    <property type="entry name" value="Oxid_FAD_bind_N"/>
</dbReference>
<dbReference type="InterPro" id="IPR016167">
    <property type="entry name" value="FAD-bd_PCMH_sub1"/>
</dbReference>
<dbReference type="GO" id="GO:0008360">
    <property type="term" value="P:regulation of cell shape"/>
    <property type="evidence" value="ECO:0007669"/>
    <property type="project" value="UniProtKB-KW"/>
</dbReference>
<feature type="domain" description="FAD-binding PCMH-type" evidence="17">
    <location>
        <begin position="28"/>
        <end position="208"/>
    </location>
</feature>
<name>A0A0G1FKT4_9BACT</name>
<dbReference type="InterPro" id="IPR036318">
    <property type="entry name" value="FAD-bd_PCMH-like_sf"/>
</dbReference>